<evidence type="ECO:0000313" key="2">
    <source>
        <dbReference type="Proteomes" id="UP000034085"/>
    </source>
</evidence>
<dbReference type="EMBL" id="CP011132">
    <property type="protein sequence ID" value="AKE58885.1"/>
    <property type="molecule type" value="Genomic_DNA"/>
</dbReference>
<gene>
    <name evidence="1" type="ORF">F384_09310</name>
</gene>
<dbReference type="HOGENOM" id="CLU_2932915_0_0_6"/>
<reference evidence="1 2" key="1">
    <citation type="journal article" date="2013" name="Appl. Microbiol. Biotechnol.">
        <title>Glycerol assimilation and production of 1,3-propanediol by Citrobacter amalonaticus Y19.</title>
        <authorList>
            <person name="Ainala S.K."/>
            <person name="Ashok S."/>
            <person name="Ko Y."/>
            <person name="Park S."/>
        </authorList>
    </citation>
    <scope>NUCLEOTIDE SEQUENCE [LARGE SCALE GENOMIC DNA]</scope>
    <source>
        <strain evidence="1 2">Y19</strain>
    </source>
</reference>
<dbReference type="PATRIC" id="fig|1261127.3.peg.1937"/>
<accession>A0A0F6REW3</accession>
<dbReference type="AlphaFoldDB" id="A0A0F6REW3"/>
<protein>
    <submittedName>
        <fullName evidence="1">Uncharacterized protein</fullName>
    </submittedName>
</protein>
<sequence>MPVKTVINKRLLTASAITALFSPHTTGEDDTINVTANMAASLCRDRLAGGNISTQERHSV</sequence>
<organism evidence="1 2">
    <name type="scientific">Citrobacter amalonaticus Y19</name>
    <dbReference type="NCBI Taxonomy" id="1261127"/>
    <lineage>
        <taxon>Bacteria</taxon>
        <taxon>Pseudomonadati</taxon>
        <taxon>Pseudomonadota</taxon>
        <taxon>Gammaproteobacteria</taxon>
        <taxon>Enterobacterales</taxon>
        <taxon>Enterobacteriaceae</taxon>
        <taxon>Citrobacter</taxon>
    </lineage>
</organism>
<evidence type="ECO:0000313" key="1">
    <source>
        <dbReference type="EMBL" id="AKE58885.1"/>
    </source>
</evidence>
<proteinExistence type="predicted"/>
<dbReference type="Proteomes" id="UP000034085">
    <property type="component" value="Chromosome"/>
</dbReference>
<name>A0A0F6REW3_CITAM</name>
<dbReference type="KEGG" id="cama:F384_09310"/>